<dbReference type="SUPFAM" id="SSF53448">
    <property type="entry name" value="Nucleotide-diphospho-sugar transferases"/>
    <property type="match status" value="1"/>
</dbReference>
<protein>
    <recommendedName>
        <fullName evidence="3">UDP-N-acetylglucosamine diphosphorylase</fullName>
        <ecNumber evidence="3">2.7.7.23</ecNumber>
    </recommendedName>
</protein>
<feature type="non-terminal residue" evidence="8">
    <location>
        <position position="1"/>
    </location>
</feature>
<comment type="pathway">
    <text evidence="1">Nucleotide-sugar biosynthesis; UDP-N-acetyl-alpha-D-glucosamine biosynthesis; UDP-N-acetyl-alpha-D-glucosamine from N-acetyl-alpha-D-glucosamine 1-phosphate: step 1/1.</text>
</comment>
<evidence type="ECO:0000256" key="6">
    <source>
        <dbReference type="ARBA" id="ARBA00048493"/>
    </source>
</evidence>
<dbReference type="Gene3D" id="3.90.550.10">
    <property type="entry name" value="Spore Coat Polysaccharide Biosynthesis Protein SpsA, Chain A"/>
    <property type="match status" value="1"/>
</dbReference>
<evidence type="ECO:0000256" key="7">
    <source>
        <dbReference type="SAM" id="MobiDB-lite"/>
    </source>
</evidence>
<reference evidence="8" key="1">
    <citation type="submission" date="2022-11" db="EMBL/GenBank/DDBJ databases">
        <title>Centuries of genome instability and evolution in soft-shell clam transmissible cancer (bioRxiv).</title>
        <authorList>
            <person name="Hart S.F.M."/>
            <person name="Yonemitsu M.A."/>
            <person name="Giersch R.M."/>
            <person name="Beal B.F."/>
            <person name="Arriagada G."/>
            <person name="Davis B.W."/>
            <person name="Ostrander E.A."/>
            <person name="Goff S.P."/>
            <person name="Metzger M.J."/>
        </authorList>
    </citation>
    <scope>NUCLEOTIDE SEQUENCE</scope>
    <source>
        <strain evidence="8">MELC-2E11</strain>
        <tissue evidence="8">Siphon/mantle</tissue>
    </source>
</reference>
<comment type="similarity">
    <text evidence="2">Belongs to the UDPGP type 1 family.</text>
</comment>
<dbReference type="EMBL" id="CP111015">
    <property type="protein sequence ID" value="WAR03897.1"/>
    <property type="molecule type" value="Genomic_DNA"/>
</dbReference>
<proteinExistence type="inferred from homology"/>
<organism evidence="8 9">
    <name type="scientific">Mya arenaria</name>
    <name type="common">Soft-shell clam</name>
    <dbReference type="NCBI Taxonomy" id="6604"/>
    <lineage>
        <taxon>Eukaryota</taxon>
        <taxon>Metazoa</taxon>
        <taxon>Spiralia</taxon>
        <taxon>Lophotrochozoa</taxon>
        <taxon>Mollusca</taxon>
        <taxon>Bivalvia</taxon>
        <taxon>Autobranchia</taxon>
        <taxon>Heteroconchia</taxon>
        <taxon>Euheterodonta</taxon>
        <taxon>Imparidentia</taxon>
        <taxon>Neoheterodontei</taxon>
        <taxon>Myida</taxon>
        <taxon>Myoidea</taxon>
        <taxon>Myidae</taxon>
        <taxon>Mya</taxon>
    </lineage>
</organism>
<keyword evidence="4" id="KW-0808">Transferase</keyword>
<evidence type="ECO:0000256" key="2">
    <source>
        <dbReference type="ARBA" id="ARBA00010401"/>
    </source>
</evidence>
<evidence type="ECO:0000313" key="8">
    <source>
        <dbReference type="EMBL" id="WAR03897.1"/>
    </source>
</evidence>
<dbReference type="Proteomes" id="UP001164746">
    <property type="component" value="Chromosome 4"/>
</dbReference>
<sequence>FSVTVLSKRLGVDTHFRLSVKKGVPKTMDVEALKQRLNGAGQGHLLQFWDSLSSEEQTAFFNELSHMNFEEINGFFETAMQSLKHVADKIDDLLEPLPADAIGSSSVAVLLLAGGQGTRLGVGYPKGMYNVDLPSAKTLYQLQAERILKVQENAKEHTGKSCEVPWYIMTSEHTKEPTRQFFASHNYFGLKESNVVLFEQNLLPCIGFDGKIFLANPHKVALAPDGNGGLYRALRSSIVLADMERRGIQYVHVYCVDNILVKMADPLFLGFCINKGANCGAKVVEKGFPTEAVGVVCKVEGKYQVVEYSEITLPTAEKRNSDGRLTFNAGNICNHFFTMDFLKMVSDPSQESQLKHHVAKKKIPHVNAAGEQMKPNEPNGIKMEKFVFDVFHFTTTFAVWEVLREEEFSPLKNADGAAKDTPTTCRSDLYNLHRSWLQRAGATFTHNDGSPIPPIASSNSSNAGAGDSQRTCEEFNEIVCEVSPLVSYGGEGLDTIVHGKSFLPPVCMERDGAGKSAISC</sequence>
<evidence type="ECO:0000256" key="5">
    <source>
        <dbReference type="ARBA" id="ARBA00022695"/>
    </source>
</evidence>
<dbReference type="EC" id="2.7.7.23" evidence="3"/>
<dbReference type="InterPro" id="IPR029044">
    <property type="entry name" value="Nucleotide-diphossugar_trans"/>
</dbReference>
<accession>A0ABY7E518</accession>
<dbReference type="InterPro" id="IPR039741">
    <property type="entry name" value="UDP-sugar_pyrophosphorylase"/>
</dbReference>
<evidence type="ECO:0000256" key="4">
    <source>
        <dbReference type="ARBA" id="ARBA00022679"/>
    </source>
</evidence>
<dbReference type="PANTHER" id="PTHR11952:SF2">
    <property type="entry name" value="LD24639P"/>
    <property type="match status" value="1"/>
</dbReference>
<dbReference type="CDD" id="cd04193">
    <property type="entry name" value="UDPGlcNAc_PPase"/>
    <property type="match status" value="1"/>
</dbReference>
<name>A0ABY7E518_MYAAR</name>
<evidence type="ECO:0000256" key="1">
    <source>
        <dbReference type="ARBA" id="ARBA00005208"/>
    </source>
</evidence>
<comment type="catalytic activity">
    <reaction evidence="6">
        <text>N-acetyl-alpha-D-glucosamine 1-phosphate + UTP + H(+) = UDP-N-acetyl-alpha-D-glucosamine + diphosphate</text>
        <dbReference type="Rhea" id="RHEA:13509"/>
        <dbReference type="ChEBI" id="CHEBI:15378"/>
        <dbReference type="ChEBI" id="CHEBI:33019"/>
        <dbReference type="ChEBI" id="CHEBI:46398"/>
        <dbReference type="ChEBI" id="CHEBI:57705"/>
        <dbReference type="ChEBI" id="CHEBI:57776"/>
        <dbReference type="EC" id="2.7.7.23"/>
    </reaction>
</comment>
<feature type="region of interest" description="Disordered" evidence="7">
    <location>
        <begin position="447"/>
        <end position="468"/>
    </location>
</feature>
<dbReference type="PANTHER" id="PTHR11952">
    <property type="entry name" value="UDP- GLUCOSE PYROPHOSPHORYLASE"/>
    <property type="match status" value="1"/>
</dbReference>
<feature type="compositionally biased region" description="Low complexity" evidence="7">
    <location>
        <begin position="455"/>
        <end position="466"/>
    </location>
</feature>
<gene>
    <name evidence="8" type="ORF">MAR_010455</name>
</gene>
<dbReference type="Pfam" id="PF01704">
    <property type="entry name" value="UDPGP"/>
    <property type="match status" value="1"/>
</dbReference>
<evidence type="ECO:0000313" key="9">
    <source>
        <dbReference type="Proteomes" id="UP001164746"/>
    </source>
</evidence>
<evidence type="ECO:0000256" key="3">
    <source>
        <dbReference type="ARBA" id="ARBA00012457"/>
    </source>
</evidence>
<keyword evidence="9" id="KW-1185">Reference proteome</keyword>
<dbReference type="InterPro" id="IPR002618">
    <property type="entry name" value="UDPGP_fam"/>
</dbReference>
<keyword evidence="5" id="KW-0548">Nucleotidyltransferase</keyword>